<organism evidence="3 4">
    <name type="scientific">Meira miltonrushii</name>
    <dbReference type="NCBI Taxonomy" id="1280837"/>
    <lineage>
        <taxon>Eukaryota</taxon>
        <taxon>Fungi</taxon>
        <taxon>Dikarya</taxon>
        <taxon>Basidiomycota</taxon>
        <taxon>Ustilaginomycotina</taxon>
        <taxon>Exobasidiomycetes</taxon>
        <taxon>Exobasidiales</taxon>
        <taxon>Brachybasidiaceae</taxon>
        <taxon>Meira</taxon>
    </lineage>
</organism>
<dbReference type="Proteomes" id="UP000245771">
    <property type="component" value="Unassembled WGS sequence"/>
</dbReference>
<reference evidence="3 4" key="1">
    <citation type="journal article" date="2018" name="Mol. Biol. Evol.">
        <title>Broad Genomic Sampling Reveals a Smut Pathogenic Ancestry of the Fungal Clade Ustilaginomycotina.</title>
        <authorList>
            <person name="Kijpornyongpan T."/>
            <person name="Mondo S.J."/>
            <person name="Barry K."/>
            <person name="Sandor L."/>
            <person name="Lee J."/>
            <person name="Lipzen A."/>
            <person name="Pangilinan J."/>
            <person name="LaButti K."/>
            <person name="Hainaut M."/>
            <person name="Henrissat B."/>
            <person name="Grigoriev I.V."/>
            <person name="Spatafora J.W."/>
            <person name="Aime M.C."/>
        </authorList>
    </citation>
    <scope>NUCLEOTIDE SEQUENCE [LARGE SCALE GENOMIC DNA]</scope>
    <source>
        <strain evidence="3 4">MCA 3882</strain>
    </source>
</reference>
<dbReference type="GeneID" id="37020126"/>
<name>A0A316VJZ5_9BASI</name>
<evidence type="ECO:0000256" key="1">
    <source>
        <dbReference type="SAM" id="MobiDB-lite"/>
    </source>
</evidence>
<gene>
    <name evidence="3" type="ORF">FA14DRAFT_159716</name>
</gene>
<evidence type="ECO:0008006" key="5">
    <source>
        <dbReference type="Google" id="ProtNLM"/>
    </source>
</evidence>
<dbReference type="Gene3D" id="2.70.70.10">
    <property type="entry name" value="Glucose Permease (Domain IIA)"/>
    <property type="match status" value="1"/>
</dbReference>
<feature type="region of interest" description="Disordered" evidence="1">
    <location>
        <begin position="385"/>
        <end position="407"/>
    </location>
</feature>
<dbReference type="InParanoid" id="A0A316VJZ5"/>
<sequence>MTEKTGSLLASVVVVCLIVIHTVSALQVPFNPKEKSENAYYNLQQQSSSTKARPPSPDTLQKVYLSHSGLYFGSPLSRGAQPHISLFVDVPLYSLEGIRISVSQAQKRNWEEVHLKCGSYEGGSVEECERQDKEEAEKLASGDNVDDSKSTACKPSSIIYEQSRILLDAQSCPPLASILSRQTDTAANARENVLESLVITFDVQRLVPVKRERHHYWLGSLRRVEGPGPDGGALWPLAGTAHSGNDSTQMKYTGLVPNRISGLMQDPYFPRTAKPDSFDPLNGVDLTFASWSYGISIRVPHNGETQEGMPEFEPVHAPVSGQVIWKGEYTIQRAPGNHRNDEVGLGVMIRDEWGTVYQLLGLYDESMKVELGQSVTAGQVVGGASRTPLSLEPPCRHKPADPPKMDDDSRRYPYRWRSLHIMVARPDPSWTEWKAPFERGWQYFNPLDAFTLAGRTSSITPDPNPSQMFFADPSEDGALTPPNIVATSKDLIQPPTLSSEAEVIVAFDSFTDTPGDEGDQLDLISLHALDWAIVPVSTSSVGGSAANPHDMFNCDNVPADTIWRNSFDHTKLPNAWTVSLPKTALLAHYVPAFTVGRVPLFKTKYASQFDEKGRKLFYAPTRILVGQTDGRGAWDTRKEPDGNGLYQVWVRGRDWFGNSGCIGANIRIRNGG</sequence>
<dbReference type="EMBL" id="KZ819602">
    <property type="protein sequence ID" value="PWN37876.1"/>
    <property type="molecule type" value="Genomic_DNA"/>
</dbReference>
<dbReference type="OrthoDB" id="2104935at2759"/>
<dbReference type="CDD" id="cd12797">
    <property type="entry name" value="M23_peptidase"/>
    <property type="match status" value="1"/>
</dbReference>
<keyword evidence="2" id="KW-0732">Signal</keyword>
<accession>A0A316VJZ5</accession>
<feature type="chain" id="PRO_5016465889" description="Peptidase M23 domain-containing protein" evidence="2">
    <location>
        <begin position="26"/>
        <end position="672"/>
    </location>
</feature>
<dbReference type="InterPro" id="IPR011055">
    <property type="entry name" value="Dup_hybrid_motif"/>
</dbReference>
<proteinExistence type="predicted"/>
<feature type="compositionally biased region" description="Basic and acidic residues" evidence="1">
    <location>
        <begin position="394"/>
        <end position="407"/>
    </location>
</feature>
<feature type="region of interest" description="Disordered" evidence="1">
    <location>
        <begin position="132"/>
        <end position="151"/>
    </location>
</feature>
<feature type="signal peptide" evidence="2">
    <location>
        <begin position="1"/>
        <end position="25"/>
    </location>
</feature>
<evidence type="ECO:0000313" key="4">
    <source>
        <dbReference type="Proteomes" id="UP000245771"/>
    </source>
</evidence>
<keyword evidence="4" id="KW-1185">Reference proteome</keyword>
<dbReference type="RefSeq" id="XP_025358178.1">
    <property type="nucleotide sequence ID" value="XM_025498345.1"/>
</dbReference>
<evidence type="ECO:0000313" key="3">
    <source>
        <dbReference type="EMBL" id="PWN37876.1"/>
    </source>
</evidence>
<protein>
    <recommendedName>
        <fullName evidence="5">Peptidase M23 domain-containing protein</fullName>
    </recommendedName>
</protein>
<evidence type="ECO:0000256" key="2">
    <source>
        <dbReference type="SAM" id="SignalP"/>
    </source>
</evidence>
<dbReference type="AlphaFoldDB" id="A0A316VJZ5"/>